<evidence type="ECO:0000313" key="3">
    <source>
        <dbReference type="EMBL" id="MCW3484669.1"/>
    </source>
</evidence>
<dbReference type="EMBL" id="JAPDNS010000001">
    <property type="protein sequence ID" value="MCW3484669.1"/>
    <property type="molecule type" value="Genomic_DNA"/>
</dbReference>
<name>A0ABT3IL22_9BACT</name>
<evidence type="ECO:0000256" key="1">
    <source>
        <dbReference type="SAM" id="MobiDB-lite"/>
    </source>
</evidence>
<evidence type="ECO:0000313" key="4">
    <source>
        <dbReference type="Proteomes" id="UP001207742"/>
    </source>
</evidence>
<keyword evidence="2" id="KW-0732">Signal</keyword>
<gene>
    <name evidence="3" type="ORF">OL497_12230</name>
</gene>
<protein>
    <recommendedName>
        <fullName evidence="5">Lipoprotein</fullName>
    </recommendedName>
</protein>
<organism evidence="3 4">
    <name type="scientific">Chitinophaga nivalis</name>
    <dbReference type="NCBI Taxonomy" id="2991709"/>
    <lineage>
        <taxon>Bacteria</taxon>
        <taxon>Pseudomonadati</taxon>
        <taxon>Bacteroidota</taxon>
        <taxon>Chitinophagia</taxon>
        <taxon>Chitinophagales</taxon>
        <taxon>Chitinophagaceae</taxon>
        <taxon>Chitinophaga</taxon>
    </lineage>
</organism>
<dbReference type="RefSeq" id="WP_264730476.1">
    <property type="nucleotide sequence ID" value="NZ_JAPDNR010000001.1"/>
</dbReference>
<dbReference type="Proteomes" id="UP001207742">
    <property type="component" value="Unassembled WGS sequence"/>
</dbReference>
<feature type="signal peptide" evidence="2">
    <location>
        <begin position="1"/>
        <end position="21"/>
    </location>
</feature>
<comment type="caution">
    <text evidence="3">The sequence shown here is derived from an EMBL/GenBank/DDBJ whole genome shotgun (WGS) entry which is preliminary data.</text>
</comment>
<accession>A0ABT3IL22</accession>
<sequence length="75" mass="7437">MKGSTLSAMLLAAGISALLLTACGNGEGDRNNSVATDSAGINNENVDTAAILPDTVPLDRTPPPGSPGGDSSRKN</sequence>
<feature type="chain" id="PRO_5046861656" description="Lipoprotein" evidence="2">
    <location>
        <begin position="22"/>
        <end position="75"/>
    </location>
</feature>
<reference evidence="3 4" key="1">
    <citation type="submission" date="2022-10" db="EMBL/GenBank/DDBJ databases">
        <title>Chitinophaga nivalis PC15 sp. nov., isolated from Pyeongchang county, South Korea.</title>
        <authorList>
            <person name="Trinh H.N."/>
        </authorList>
    </citation>
    <scope>NUCLEOTIDE SEQUENCE [LARGE SCALE GENOMIC DNA]</scope>
    <source>
        <strain evidence="3 4">PC14</strain>
    </source>
</reference>
<feature type="region of interest" description="Disordered" evidence="1">
    <location>
        <begin position="26"/>
        <end position="75"/>
    </location>
</feature>
<keyword evidence="4" id="KW-1185">Reference proteome</keyword>
<evidence type="ECO:0008006" key="5">
    <source>
        <dbReference type="Google" id="ProtNLM"/>
    </source>
</evidence>
<feature type="compositionally biased region" description="Polar residues" evidence="1">
    <location>
        <begin position="31"/>
        <end position="46"/>
    </location>
</feature>
<proteinExistence type="predicted"/>
<evidence type="ECO:0000256" key="2">
    <source>
        <dbReference type="SAM" id="SignalP"/>
    </source>
</evidence>
<dbReference type="PROSITE" id="PS51257">
    <property type="entry name" value="PROKAR_LIPOPROTEIN"/>
    <property type="match status" value="1"/>
</dbReference>